<feature type="region of interest" description="Disordered" evidence="1">
    <location>
        <begin position="60"/>
        <end position="107"/>
    </location>
</feature>
<dbReference type="Proteomes" id="UP001604277">
    <property type="component" value="Unassembled WGS sequence"/>
</dbReference>
<dbReference type="EMBL" id="JBFOLJ010000003">
    <property type="protein sequence ID" value="KAL2547640.1"/>
    <property type="molecule type" value="Genomic_DNA"/>
</dbReference>
<reference evidence="3" key="1">
    <citation type="submission" date="2024-07" db="EMBL/GenBank/DDBJ databases">
        <title>Two chromosome-level genome assemblies of Korean endemic species Abeliophyllum distichum and Forsythia ovata (Oleaceae).</title>
        <authorList>
            <person name="Jang H."/>
        </authorList>
    </citation>
    <scope>NUCLEOTIDE SEQUENCE [LARGE SCALE GENOMIC DNA]</scope>
</reference>
<keyword evidence="3" id="KW-1185">Reference proteome</keyword>
<name>A0ABD1WGZ2_9LAMI</name>
<proteinExistence type="predicted"/>
<comment type="caution">
    <text evidence="2">The sequence shown here is derived from an EMBL/GenBank/DDBJ whole genome shotgun (WGS) entry which is preliminary data.</text>
</comment>
<accession>A0ABD1WGZ2</accession>
<gene>
    <name evidence="2" type="ORF">Fot_09170</name>
</gene>
<evidence type="ECO:0000256" key="1">
    <source>
        <dbReference type="SAM" id="MobiDB-lite"/>
    </source>
</evidence>
<dbReference type="AlphaFoldDB" id="A0ABD1WGZ2"/>
<protein>
    <submittedName>
        <fullName evidence="2">Uncharacterized protein</fullName>
    </submittedName>
</protein>
<feature type="compositionally biased region" description="Polar residues" evidence="1">
    <location>
        <begin position="90"/>
        <end position="107"/>
    </location>
</feature>
<evidence type="ECO:0000313" key="3">
    <source>
        <dbReference type="Proteomes" id="UP001604277"/>
    </source>
</evidence>
<sequence length="107" mass="11244">MLQIFLHVFKDKILSEKQVKKYGLEAGSAGLEAGIGTHGLEAPKQGLELTVWKHRSRDWNSRSGGAGAACSDEAGSAGLEAHGHGLPDWNSGTGTGSSPLTDSRTEE</sequence>
<organism evidence="2 3">
    <name type="scientific">Forsythia ovata</name>
    <dbReference type="NCBI Taxonomy" id="205694"/>
    <lineage>
        <taxon>Eukaryota</taxon>
        <taxon>Viridiplantae</taxon>
        <taxon>Streptophyta</taxon>
        <taxon>Embryophyta</taxon>
        <taxon>Tracheophyta</taxon>
        <taxon>Spermatophyta</taxon>
        <taxon>Magnoliopsida</taxon>
        <taxon>eudicotyledons</taxon>
        <taxon>Gunneridae</taxon>
        <taxon>Pentapetalae</taxon>
        <taxon>asterids</taxon>
        <taxon>lamiids</taxon>
        <taxon>Lamiales</taxon>
        <taxon>Oleaceae</taxon>
        <taxon>Forsythieae</taxon>
        <taxon>Forsythia</taxon>
    </lineage>
</organism>
<evidence type="ECO:0000313" key="2">
    <source>
        <dbReference type="EMBL" id="KAL2547640.1"/>
    </source>
</evidence>